<keyword evidence="4 6" id="KW-0378">Hydrolase</keyword>
<sequence>MFTSGFVLLCLLSTVRCGYRQDDTEESEWTWLDTDPIVKSPQGQFTGVARLFSHDDLEGDWLVHVYMGIPYAEPPIGELRFQPPKAKVPVGDWDATYFREVCPQLSLPVFESQATDENCLYLNIFVPQSSEAVASKKAVVIWMHGGAFYISSGSAPEHDGTVMSALGNIIVVTINYRLGPLGFLSTGDEVATGNYGLLDQRQAIIWVRENIEAFGGDIDRITVMGESAGAASIGLHLLSHGSRGLFKRAIMQSGSGHSPWAIVPSSEVARKRSFALGELVGCSHTTTSQLIQCLRQVPADSLVQAQLLVTNKTGEAKNAIAFTPIVDGVFLADTPTNLFEQKNPVNQADILIGSNADEGTMSLLFMFPHLSNITNPVINHTIFDHVTPQIIYNNHNSLILESIKFMYTDWNTADSEHTNYFQSLSQMSGDESFTCPADLFAKQYFERGNTVYMYHFSHHPSTSIYNTSWLGASHAEEIPFVFGWHFHRHMDMVYKPEEFYLSLYILSYWTSFIKTGNPTTYMEGQRTPDIPEWPPFTVPDLQYKICRLAWKPDEH</sequence>
<evidence type="ECO:0000256" key="1">
    <source>
        <dbReference type="ARBA" id="ARBA00005964"/>
    </source>
</evidence>
<dbReference type="InterPro" id="IPR019826">
    <property type="entry name" value="Carboxylesterase_B_AS"/>
</dbReference>
<dbReference type="InterPro" id="IPR000997">
    <property type="entry name" value="Cholinesterase"/>
</dbReference>
<dbReference type="Proteomes" id="UP000694865">
    <property type="component" value="Unplaced"/>
</dbReference>
<evidence type="ECO:0000256" key="2">
    <source>
        <dbReference type="ARBA" id="ARBA00010515"/>
    </source>
</evidence>
<protein>
    <recommendedName>
        <fullName evidence="6">Carboxylic ester hydrolase</fullName>
        <ecNumber evidence="6">3.1.1.-</ecNumber>
    </recommendedName>
</protein>
<dbReference type="RefSeq" id="XP_006818593.1">
    <property type="nucleotide sequence ID" value="XM_006818530.1"/>
</dbReference>
<dbReference type="InterPro" id="IPR050654">
    <property type="entry name" value="AChE-related_enzymes"/>
</dbReference>
<keyword evidence="3" id="KW-0719">Serine esterase</keyword>
<dbReference type="SUPFAM" id="SSF53474">
    <property type="entry name" value="alpha/beta-Hydrolases"/>
    <property type="match status" value="1"/>
</dbReference>
<keyword evidence="5" id="KW-1015">Disulfide bond</keyword>
<feature type="chain" id="PRO_5044988353" description="Carboxylic ester hydrolase" evidence="6">
    <location>
        <begin position="18"/>
        <end position="555"/>
    </location>
</feature>
<dbReference type="InterPro" id="IPR002018">
    <property type="entry name" value="CarbesteraseB"/>
</dbReference>
<gene>
    <name evidence="9" type="primary">LOC100368838</name>
</gene>
<accession>A0ABM0MF02</accession>
<dbReference type="InterPro" id="IPR029058">
    <property type="entry name" value="AB_hydrolase_fold"/>
</dbReference>
<proteinExistence type="inferred from homology"/>
<feature type="domain" description="Carboxylesterase type B" evidence="7">
    <location>
        <begin position="35"/>
        <end position="541"/>
    </location>
</feature>
<evidence type="ECO:0000256" key="3">
    <source>
        <dbReference type="ARBA" id="ARBA00022487"/>
    </source>
</evidence>
<evidence type="ECO:0000313" key="9">
    <source>
        <dbReference type="RefSeq" id="XP_006818593.1"/>
    </source>
</evidence>
<reference evidence="9" key="1">
    <citation type="submission" date="2025-08" db="UniProtKB">
        <authorList>
            <consortium name="RefSeq"/>
        </authorList>
    </citation>
    <scope>IDENTIFICATION</scope>
    <source>
        <tissue evidence="9">Testes</tissue>
    </source>
</reference>
<dbReference type="PANTHER" id="PTHR43918">
    <property type="entry name" value="ACETYLCHOLINESTERASE"/>
    <property type="match status" value="1"/>
</dbReference>
<comment type="similarity">
    <text evidence="2">Belongs to the 'GDXG' lipolytic enzyme family.</text>
</comment>
<dbReference type="EC" id="3.1.1.-" evidence="6"/>
<feature type="signal peptide" evidence="6">
    <location>
        <begin position="1"/>
        <end position="17"/>
    </location>
</feature>
<dbReference type="Gene3D" id="3.40.50.1820">
    <property type="entry name" value="alpha/beta hydrolase"/>
    <property type="match status" value="1"/>
</dbReference>
<keyword evidence="8" id="KW-1185">Reference proteome</keyword>
<dbReference type="InterPro" id="IPR002168">
    <property type="entry name" value="Lipase_GDXG_HIS_AS"/>
</dbReference>
<dbReference type="Pfam" id="PF00135">
    <property type="entry name" value="COesterase"/>
    <property type="match status" value="1"/>
</dbReference>
<keyword evidence="6" id="KW-0732">Signal</keyword>
<dbReference type="PROSITE" id="PS01173">
    <property type="entry name" value="LIPASE_GDXG_HIS"/>
    <property type="match status" value="1"/>
</dbReference>
<evidence type="ECO:0000256" key="5">
    <source>
        <dbReference type="ARBA" id="ARBA00023157"/>
    </source>
</evidence>
<organism evidence="8 9">
    <name type="scientific">Saccoglossus kowalevskii</name>
    <name type="common">Acorn worm</name>
    <dbReference type="NCBI Taxonomy" id="10224"/>
    <lineage>
        <taxon>Eukaryota</taxon>
        <taxon>Metazoa</taxon>
        <taxon>Hemichordata</taxon>
        <taxon>Enteropneusta</taxon>
        <taxon>Harrimaniidae</taxon>
        <taxon>Saccoglossus</taxon>
    </lineage>
</organism>
<dbReference type="PANTHER" id="PTHR43918:SF4">
    <property type="entry name" value="CARBOXYLIC ESTER HYDROLASE"/>
    <property type="match status" value="1"/>
</dbReference>
<evidence type="ECO:0000259" key="7">
    <source>
        <dbReference type="Pfam" id="PF00135"/>
    </source>
</evidence>
<dbReference type="PRINTS" id="PR00878">
    <property type="entry name" value="CHOLNESTRASE"/>
</dbReference>
<name>A0ABM0MF02_SACKO</name>
<dbReference type="GeneID" id="100368838"/>
<comment type="similarity">
    <text evidence="1 6">Belongs to the type-B carboxylesterase/lipase family.</text>
</comment>
<dbReference type="PROSITE" id="PS00122">
    <property type="entry name" value="CARBOXYLESTERASE_B_1"/>
    <property type="match status" value="1"/>
</dbReference>
<evidence type="ECO:0000256" key="6">
    <source>
        <dbReference type="RuleBase" id="RU361235"/>
    </source>
</evidence>
<evidence type="ECO:0000256" key="4">
    <source>
        <dbReference type="ARBA" id="ARBA00022801"/>
    </source>
</evidence>
<evidence type="ECO:0000313" key="8">
    <source>
        <dbReference type="Proteomes" id="UP000694865"/>
    </source>
</evidence>